<name>Q1MGX8_RHIJ3</name>
<evidence type="ECO:0000256" key="1">
    <source>
        <dbReference type="SAM" id="MobiDB-lite"/>
    </source>
</evidence>
<reference evidence="2 3" key="1">
    <citation type="journal article" date="2006" name="Genome Biol.">
        <title>The genome of Rhizobium leguminosarum has recognizable core and accessory components.</title>
        <authorList>
            <person name="Young J.W."/>
            <person name="Crossman L.C."/>
            <person name="Johnston A.W.B."/>
            <person name="Thomson N.R."/>
            <person name="Ghazoui Z.F."/>
            <person name="Hull K.H."/>
            <person name="Wexler M."/>
            <person name="Curson A.R.J."/>
            <person name="Todd J.D."/>
            <person name="Poole P.S."/>
            <person name="Mauchline T.H."/>
            <person name="East A.K."/>
            <person name="Quail M.A."/>
            <person name="Churcher C."/>
            <person name="Arrowsmith C."/>
            <person name="Cherevach A."/>
            <person name="Chillingworth T."/>
            <person name="Clarke K."/>
            <person name="Cronin A."/>
            <person name="Davis P."/>
            <person name="Fraser A."/>
            <person name="Hance Z."/>
            <person name="Hauser H."/>
            <person name="Jagels K."/>
            <person name="Moule S."/>
            <person name="Mungall K."/>
            <person name="Norbertczak H."/>
            <person name="Rabbinowitsch E."/>
            <person name="Sanders M."/>
            <person name="Simmonds M."/>
            <person name="Whitehead S."/>
            <person name="Parkhill J."/>
        </authorList>
    </citation>
    <scope>NUCLEOTIDE SEQUENCE [LARGE SCALE GENOMIC DNA]</scope>
    <source>
        <strain evidence="3">DSM 114642 / LMG 32736 / 3841</strain>
    </source>
</reference>
<dbReference type="AlphaFoldDB" id="Q1MGX8"/>
<feature type="region of interest" description="Disordered" evidence="1">
    <location>
        <begin position="61"/>
        <end position="82"/>
    </location>
</feature>
<dbReference type="HOGENOM" id="CLU_2002051_0_0_5"/>
<proteinExistence type="predicted"/>
<gene>
    <name evidence="2" type="ordered locus">RL2297</name>
</gene>
<sequence>MIPPAIPHVYCTLVCPRRHPDPKVSETPSYNIVARFSARLSRQSGGRCRPSGCFRHAAGQRINRGSTRRKRTKATRVAEPEAGMSVHKTGVITGASQGIGAGLVYGRQHPAVAMRAPTLARFEK</sequence>
<dbReference type="EMBL" id="AM236080">
    <property type="protein sequence ID" value="CAK07789.1"/>
    <property type="molecule type" value="Genomic_DNA"/>
</dbReference>
<dbReference type="Proteomes" id="UP000006575">
    <property type="component" value="Chromosome"/>
</dbReference>
<protein>
    <submittedName>
        <fullName evidence="2">Uncharacterized protein</fullName>
    </submittedName>
</protein>
<accession>Q1MGX8</accession>
<evidence type="ECO:0000313" key="2">
    <source>
        <dbReference type="EMBL" id="CAK07789.1"/>
    </source>
</evidence>
<dbReference type="KEGG" id="rle:RL2297"/>
<organism evidence="2 3">
    <name type="scientific">Rhizobium johnstonii (strain DSM 114642 / LMG 32736 / 3841)</name>
    <name type="common">Rhizobium leguminosarum bv. viciae</name>
    <dbReference type="NCBI Taxonomy" id="216596"/>
    <lineage>
        <taxon>Bacteria</taxon>
        <taxon>Pseudomonadati</taxon>
        <taxon>Pseudomonadota</taxon>
        <taxon>Alphaproteobacteria</taxon>
        <taxon>Hyphomicrobiales</taxon>
        <taxon>Rhizobiaceae</taxon>
        <taxon>Rhizobium/Agrobacterium group</taxon>
        <taxon>Rhizobium</taxon>
        <taxon>Rhizobium johnstonii</taxon>
    </lineage>
</organism>
<evidence type="ECO:0000313" key="3">
    <source>
        <dbReference type="Proteomes" id="UP000006575"/>
    </source>
</evidence>
<dbReference type="EnsemblBacteria" id="CAK07789">
    <property type="protein sequence ID" value="CAK07789"/>
    <property type="gene ID" value="RL2297"/>
</dbReference>
<keyword evidence="3" id="KW-1185">Reference proteome</keyword>